<sequence length="330" mass="36735">MIHILFAALALGVCGDGSRSGATAALHDSCRDASMSLVQSQASRRGTVAAFLQLGPKPWEERYYYVGAHHKSGTELLRAVMRHAFDTLHAPSSCHYWKPGGKPTPASFITSTDHDAYCFDRLDIPIQWDHSANLQRFAAAKGAAALRELPIRGAHAVRKPKDMLISAYCYHHRGQEYGNGVAPWPEIMSMSPVQGLMALWPAMSGIIQDMLDFYTNTSSDEVFHMRFEEVTSSSQAFDEVVQRLFRFLFAPAVPESDLSRMWQAAKVEDLNSNPTYANAIASSDHANKDDCMQAAQESLLQLDPRVVQRLKDTQEQLGYSIENWPDALRS</sequence>
<accession>A0A812LM59</accession>
<comment type="caution">
    <text evidence="2">The sequence shown here is derived from an EMBL/GenBank/DDBJ whole genome shotgun (WGS) entry which is preliminary data.</text>
</comment>
<feature type="chain" id="PRO_5032489401" evidence="1">
    <location>
        <begin position="16"/>
        <end position="330"/>
    </location>
</feature>
<dbReference type="Proteomes" id="UP000604046">
    <property type="component" value="Unassembled WGS sequence"/>
</dbReference>
<feature type="signal peptide" evidence="1">
    <location>
        <begin position="1"/>
        <end position="15"/>
    </location>
</feature>
<keyword evidence="3" id="KW-1185">Reference proteome</keyword>
<evidence type="ECO:0000313" key="2">
    <source>
        <dbReference type="EMBL" id="CAE7247636.1"/>
    </source>
</evidence>
<keyword evidence="1" id="KW-0732">Signal</keyword>
<proteinExistence type="predicted"/>
<dbReference type="SUPFAM" id="SSF52540">
    <property type="entry name" value="P-loop containing nucleoside triphosphate hydrolases"/>
    <property type="match status" value="1"/>
</dbReference>
<dbReference type="AlphaFoldDB" id="A0A812LM59"/>
<dbReference type="InterPro" id="IPR027417">
    <property type="entry name" value="P-loop_NTPase"/>
</dbReference>
<evidence type="ECO:0000256" key="1">
    <source>
        <dbReference type="SAM" id="SignalP"/>
    </source>
</evidence>
<dbReference type="Gene3D" id="3.40.50.300">
    <property type="entry name" value="P-loop containing nucleotide triphosphate hydrolases"/>
    <property type="match status" value="1"/>
</dbReference>
<protein>
    <submittedName>
        <fullName evidence="2">GIP protein</fullName>
    </submittedName>
</protein>
<dbReference type="EMBL" id="CAJNDS010001112">
    <property type="protein sequence ID" value="CAE7247636.1"/>
    <property type="molecule type" value="Genomic_DNA"/>
</dbReference>
<name>A0A812LM59_9DINO</name>
<organism evidence="2 3">
    <name type="scientific">Symbiodinium natans</name>
    <dbReference type="NCBI Taxonomy" id="878477"/>
    <lineage>
        <taxon>Eukaryota</taxon>
        <taxon>Sar</taxon>
        <taxon>Alveolata</taxon>
        <taxon>Dinophyceae</taxon>
        <taxon>Suessiales</taxon>
        <taxon>Symbiodiniaceae</taxon>
        <taxon>Symbiodinium</taxon>
    </lineage>
</organism>
<reference evidence="2" key="1">
    <citation type="submission" date="2021-02" db="EMBL/GenBank/DDBJ databases">
        <authorList>
            <person name="Dougan E. K."/>
            <person name="Rhodes N."/>
            <person name="Thang M."/>
            <person name="Chan C."/>
        </authorList>
    </citation>
    <scope>NUCLEOTIDE SEQUENCE</scope>
</reference>
<evidence type="ECO:0000313" key="3">
    <source>
        <dbReference type="Proteomes" id="UP000604046"/>
    </source>
</evidence>
<gene>
    <name evidence="2" type="primary">GIP</name>
    <name evidence="2" type="ORF">SNAT2548_LOCUS11899</name>
</gene>